<evidence type="ECO:0000313" key="3">
    <source>
        <dbReference type="EMBL" id="QNO42643.1"/>
    </source>
</evidence>
<dbReference type="EMBL" id="MT630705">
    <property type="protein sequence ID" value="QNO42087.1"/>
    <property type="molecule type" value="Genomic_DNA"/>
</dbReference>
<gene>
    <name evidence="4" type="ORF">BHCKGNAA_00038</name>
    <name evidence="3" type="ORF">LNAFDGMD_00003</name>
    <name evidence="2" type="ORF">NOEFNAIN_00019</name>
    <name evidence="1" type="ORF">PCHDJDJP_00003</name>
</gene>
<dbReference type="EMBL" id="MT631315">
    <property type="protein sequence ID" value="QNO48252.1"/>
    <property type="molecule type" value="Genomic_DNA"/>
</dbReference>
<dbReference type="EMBL" id="MT630646">
    <property type="protein sequence ID" value="QNO41481.1"/>
    <property type="molecule type" value="Genomic_DNA"/>
</dbReference>
<evidence type="ECO:0000313" key="2">
    <source>
        <dbReference type="EMBL" id="QNO42087.1"/>
    </source>
</evidence>
<dbReference type="EMBL" id="MT630754">
    <property type="protein sequence ID" value="QNO42643.1"/>
    <property type="molecule type" value="Genomic_DNA"/>
</dbReference>
<reference evidence="1" key="1">
    <citation type="submission" date="2020-06" db="EMBL/GenBank/DDBJ databases">
        <title>Unique genomic features of the anaerobic methanotrophic archaea.</title>
        <authorList>
            <person name="Chadwick G.L."/>
            <person name="Skennerton C.T."/>
            <person name="Laso-Perez R."/>
            <person name="Leu A.O."/>
            <person name="Speth D.R."/>
            <person name="Yu H."/>
            <person name="Morgan-Lang C."/>
            <person name="Hatzenpichler R."/>
            <person name="Goudeau D."/>
            <person name="Malmstrom R."/>
            <person name="Brazelton W.J."/>
            <person name="Woyke T."/>
            <person name="Hallam S.J."/>
            <person name="Tyson G.W."/>
            <person name="Wegener G."/>
            <person name="Boetius A."/>
            <person name="Orphan V."/>
        </authorList>
    </citation>
    <scope>NUCLEOTIDE SEQUENCE</scope>
</reference>
<sequence>MIRSRIRPYLHHIRTRACKREMRCSDVHVLIVNASRNTDRIAPFRSIDRRLYLRHGVCIEPAAVSPPAGLVDADVAAVASEYGRCRCRCRCRCWCWCQYRRRCLHVIANIVHRHISVAGSVVRPYYDVCPTARTNALIQERCGSVVPCAIHAHVK</sequence>
<dbReference type="AlphaFoldDB" id="A0A7G9Y0E7"/>
<evidence type="ECO:0000313" key="4">
    <source>
        <dbReference type="EMBL" id="QNO48252.1"/>
    </source>
</evidence>
<evidence type="ECO:0000313" key="1">
    <source>
        <dbReference type="EMBL" id="QNO41481.1"/>
    </source>
</evidence>
<protein>
    <submittedName>
        <fullName evidence="1">Uncharacterized protein</fullName>
    </submittedName>
</protein>
<name>A0A7G9Y0E7_9EURY</name>
<organism evidence="1">
    <name type="scientific">Candidatus Methanogaster sp. ANME-2c ERB4</name>
    <dbReference type="NCBI Taxonomy" id="2759911"/>
    <lineage>
        <taxon>Archaea</taxon>
        <taxon>Methanobacteriati</taxon>
        <taxon>Methanobacteriota</taxon>
        <taxon>Stenosarchaea group</taxon>
        <taxon>Methanomicrobia</taxon>
        <taxon>Methanosarcinales</taxon>
        <taxon>ANME-2 cluster</taxon>
        <taxon>Candidatus Methanogasteraceae</taxon>
        <taxon>Candidatus Methanogaster</taxon>
    </lineage>
</organism>
<proteinExistence type="predicted"/>
<accession>A0A7G9Y0E7</accession>